<dbReference type="PANTHER" id="PTHR32309">
    <property type="entry name" value="TYROSINE-PROTEIN KINASE"/>
    <property type="match status" value="1"/>
</dbReference>
<dbReference type="InterPro" id="IPR027417">
    <property type="entry name" value="P-loop_NTPase"/>
</dbReference>
<evidence type="ECO:0000256" key="7">
    <source>
        <dbReference type="SAM" id="Phobius"/>
    </source>
</evidence>
<evidence type="ECO:0000256" key="6">
    <source>
        <dbReference type="SAM" id="MobiDB-lite"/>
    </source>
</evidence>
<keyword evidence="1" id="KW-0808">Transferase</keyword>
<proteinExistence type="predicted"/>
<keyword evidence="5" id="KW-0829">Tyrosine-protein kinase</keyword>
<feature type="transmembrane region" description="Helical" evidence="7">
    <location>
        <begin position="453"/>
        <end position="472"/>
    </location>
</feature>
<protein>
    <recommendedName>
        <fullName evidence="8">AAA domain-containing protein</fullName>
    </recommendedName>
</protein>
<dbReference type="Proteomes" id="UP000233597">
    <property type="component" value="Unassembled WGS sequence"/>
</dbReference>
<dbReference type="InterPro" id="IPR025669">
    <property type="entry name" value="AAA_dom"/>
</dbReference>
<accession>A0A2N3KZM9</accession>
<dbReference type="AlphaFoldDB" id="A0A2N3KZM9"/>
<keyword evidence="7" id="KW-0812">Transmembrane</keyword>
<dbReference type="SUPFAM" id="SSF52540">
    <property type="entry name" value="P-loop containing nucleoside triphosphate hydrolases"/>
    <property type="match status" value="1"/>
</dbReference>
<evidence type="ECO:0000256" key="1">
    <source>
        <dbReference type="ARBA" id="ARBA00022679"/>
    </source>
</evidence>
<dbReference type="EMBL" id="NWTK01000001">
    <property type="protein sequence ID" value="PKR55988.1"/>
    <property type="molecule type" value="Genomic_DNA"/>
</dbReference>
<organism evidence="9 10">
    <name type="scientific">Thalassospira marina</name>
    <dbReference type="NCBI Taxonomy" id="2048283"/>
    <lineage>
        <taxon>Bacteria</taxon>
        <taxon>Pseudomonadati</taxon>
        <taxon>Pseudomonadota</taxon>
        <taxon>Alphaproteobacteria</taxon>
        <taxon>Rhodospirillales</taxon>
        <taxon>Thalassospiraceae</taxon>
        <taxon>Thalassospira</taxon>
    </lineage>
</organism>
<dbReference type="InterPro" id="IPR050445">
    <property type="entry name" value="Bact_polysacc_biosynth/exp"/>
</dbReference>
<dbReference type="CDD" id="cd05387">
    <property type="entry name" value="BY-kinase"/>
    <property type="match status" value="1"/>
</dbReference>
<name>A0A2N3KZM9_9PROT</name>
<feature type="region of interest" description="Disordered" evidence="6">
    <location>
        <begin position="533"/>
        <end position="568"/>
    </location>
</feature>
<reference evidence="9 10" key="1">
    <citation type="submission" date="2017-09" db="EMBL/GenBank/DDBJ databases">
        <title>Biodiversity and function of Thalassospira species in the particle-attached aromatic-hydrocarbon-degrading consortia from the surface seawater of the South China Sea.</title>
        <authorList>
            <person name="Dong C."/>
            <person name="Liu R."/>
            <person name="Shao Z."/>
        </authorList>
    </citation>
    <scope>NUCLEOTIDE SEQUENCE [LARGE SCALE GENOMIC DNA]</scope>
    <source>
        <strain evidence="9 10">CSC1P2</strain>
    </source>
</reference>
<evidence type="ECO:0000256" key="5">
    <source>
        <dbReference type="ARBA" id="ARBA00023137"/>
    </source>
</evidence>
<keyword evidence="2" id="KW-0547">Nucleotide-binding</keyword>
<gene>
    <name evidence="9" type="ORF">COO20_01875</name>
</gene>
<evidence type="ECO:0000256" key="3">
    <source>
        <dbReference type="ARBA" id="ARBA00022777"/>
    </source>
</evidence>
<feature type="region of interest" description="Disordered" evidence="6">
    <location>
        <begin position="243"/>
        <end position="263"/>
    </location>
</feature>
<feature type="transmembrane region" description="Helical" evidence="7">
    <location>
        <begin position="33"/>
        <end position="52"/>
    </location>
</feature>
<dbReference type="InterPro" id="IPR005702">
    <property type="entry name" value="Wzc-like_C"/>
</dbReference>
<keyword evidence="3" id="KW-0418">Kinase</keyword>
<feature type="compositionally biased region" description="Pro residues" evidence="6">
    <location>
        <begin position="547"/>
        <end position="557"/>
    </location>
</feature>
<dbReference type="Pfam" id="PF13614">
    <property type="entry name" value="AAA_31"/>
    <property type="match status" value="1"/>
</dbReference>
<keyword evidence="7" id="KW-1133">Transmembrane helix</keyword>
<keyword evidence="7" id="KW-0472">Membrane</keyword>
<keyword evidence="4" id="KW-0067">ATP-binding</keyword>
<feature type="domain" description="AAA" evidence="8">
    <location>
        <begin position="574"/>
        <end position="735"/>
    </location>
</feature>
<evidence type="ECO:0000313" key="9">
    <source>
        <dbReference type="EMBL" id="PKR55988.1"/>
    </source>
</evidence>
<evidence type="ECO:0000259" key="8">
    <source>
        <dbReference type="Pfam" id="PF13614"/>
    </source>
</evidence>
<evidence type="ECO:0000313" key="10">
    <source>
        <dbReference type="Proteomes" id="UP000233597"/>
    </source>
</evidence>
<dbReference type="Gene3D" id="3.40.50.300">
    <property type="entry name" value="P-loop containing nucleotide triphosphate hydrolases"/>
    <property type="match status" value="1"/>
</dbReference>
<evidence type="ECO:0000256" key="4">
    <source>
        <dbReference type="ARBA" id="ARBA00022840"/>
    </source>
</evidence>
<evidence type="ECO:0000256" key="2">
    <source>
        <dbReference type="ARBA" id="ARBA00022741"/>
    </source>
</evidence>
<sequence>MGIMTQRFSENRAGAQPVTLADLVPVIWRRRGVALLVLALLLAVLGAVVPLWQPDYQARAQIGFLPAVPAPLASRENAQPAAGFQISDLDTEMAVLRGTAVLSAARSVLQGEGVDFDPKPSRLAQWFGAERAVQPAAPAGSFPAESVETIREARDIAILRGKIKTAQIDNARVIEISLFDPDPVLARQMLDAVVNSYVWKRQNDLRQKLADQYAETRRQHEAALTNQQQHQQALLDWQDDHPLATGTINGAGGPGRGDDGTGRNLETIRQQREAARIDFVTLQSRQQAIADAQGNMGALLRLPEIANTESVRELNLRLADLRSKAADLARRYGARHPLVLANDAQIAEALADLDSAITAQIAAVNRDFENARTRIEIYDGEYRRIMDEMAGNNRDRLGFAQLQRALDRSSDEVALLADRARLMQSQLAALRPDVEILQVPELPGKPVFPSRRHIAMIGGFFAILLAMAAAVLREYFDRALHRANDAETLTGLPIFAVLPHVAHGDGKGRATDEENEAIGHLQTIIRLRSEAGQTGADGGISGATNPHPQPQPQPQPHPISNTGADAATPKDAGRVICVTSPMPGEGKSRLARKIAARFARNGQRVLLLDGDLRRPALVMDGAFARQRAVRKGVRGSGQGASENMPDLQLVLQGDCAFSDAVFPVHAPELAECETGTHPGYDFLGAENPVSSALAGQLMAEKLGHVIAALKAKYDFIILDAPPVLAVADAIWLMRAADDRLLLLRAGKSRRDDIVDACNRLAQAGCAADGIVFSGVSRRGAYYGSRKRRRA</sequence>
<dbReference type="PANTHER" id="PTHR32309:SF31">
    <property type="entry name" value="CAPSULAR EXOPOLYSACCHARIDE FAMILY"/>
    <property type="match status" value="1"/>
</dbReference>
<comment type="caution">
    <text evidence="9">The sequence shown here is derived from an EMBL/GenBank/DDBJ whole genome shotgun (WGS) entry which is preliminary data.</text>
</comment>